<sequence>MTDIFVYHALTLDLGNTIRLKLLKHLPRPTVYLYPVSPDGDGGYDIHIAANRGARPSKEFVVQIKEFIEAETPLLEEQEAHTAAEAAEEKEEEEVDCETCKGTGIVGGPAVEEESFCPDCMTEAALCDQNSKLN</sequence>
<proteinExistence type="predicted"/>
<comment type="caution">
    <text evidence="1">The sequence shown here is derived from an EMBL/GenBank/DDBJ whole genome shotgun (WGS) entry which is preliminary data.</text>
</comment>
<gene>
    <name evidence="1" type="ORF">LCGC14_0479310</name>
</gene>
<organism evidence="1">
    <name type="scientific">marine sediment metagenome</name>
    <dbReference type="NCBI Taxonomy" id="412755"/>
    <lineage>
        <taxon>unclassified sequences</taxon>
        <taxon>metagenomes</taxon>
        <taxon>ecological metagenomes</taxon>
    </lineage>
</organism>
<name>A0A0F9S9P5_9ZZZZ</name>
<evidence type="ECO:0000313" key="1">
    <source>
        <dbReference type="EMBL" id="KKN65615.1"/>
    </source>
</evidence>
<reference evidence="1" key="1">
    <citation type="journal article" date="2015" name="Nature">
        <title>Complex archaea that bridge the gap between prokaryotes and eukaryotes.</title>
        <authorList>
            <person name="Spang A."/>
            <person name="Saw J.H."/>
            <person name="Jorgensen S.L."/>
            <person name="Zaremba-Niedzwiedzka K."/>
            <person name="Martijn J."/>
            <person name="Lind A.E."/>
            <person name="van Eijk R."/>
            <person name="Schleper C."/>
            <person name="Guy L."/>
            <person name="Ettema T.J."/>
        </authorList>
    </citation>
    <scope>NUCLEOTIDE SEQUENCE</scope>
</reference>
<dbReference type="EMBL" id="LAZR01000519">
    <property type="protein sequence ID" value="KKN65615.1"/>
    <property type="molecule type" value="Genomic_DNA"/>
</dbReference>
<accession>A0A0F9S9P5</accession>
<dbReference type="AlphaFoldDB" id="A0A0F9S9P5"/>
<protein>
    <submittedName>
        <fullName evidence="1">Uncharacterized protein</fullName>
    </submittedName>
</protein>